<comment type="caution">
    <text evidence="5">The sequence shown here is derived from an EMBL/GenBank/DDBJ whole genome shotgun (WGS) entry which is preliminary data.</text>
</comment>
<dbReference type="GO" id="GO:0016405">
    <property type="term" value="F:CoA-ligase activity"/>
    <property type="evidence" value="ECO:0007669"/>
    <property type="project" value="TreeGrafter"/>
</dbReference>
<evidence type="ECO:0000313" key="5">
    <source>
        <dbReference type="EMBL" id="TWP53915.1"/>
    </source>
</evidence>
<gene>
    <name evidence="5" type="ORF">FKR81_03950</name>
</gene>
<dbReference type="AlphaFoldDB" id="A0A563F1R4"/>
<dbReference type="FunFam" id="3.30.300.30:FF:000007">
    <property type="entry name" value="4-coumarate--CoA ligase 2"/>
    <property type="match status" value="1"/>
</dbReference>
<accession>A0A563F1R4</accession>
<feature type="domain" description="AMP-dependent synthetase/ligase" evidence="3">
    <location>
        <begin position="21"/>
        <end position="114"/>
    </location>
</feature>
<dbReference type="InterPro" id="IPR042099">
    <property type="entry name" value="ANL_N_sf"/>
</dbReference>
<keyword evidence="6" id="KW-1185">Reference proteome</keyword>
<dbReference type="PANTHER" id="PTHR24096">
    <property type="entry name" value="LONG-CHAIN-FATTY-ACID--COA LIGASE"/>
    <property type="match status" value="1"/>
</dbReference>
<keyword evidence="2 5" id="KW-0436">Ligase</keyword>
<dbReference type="EMBL" id="VOBR01000002">
    <property type="protein sequence ID" value="TWP53915.1"/>
    <property type="molecule type" value="Genomic_DNA"/>
</dbReference>
<dbReference type="OrthoDB" id="9803968at2"/>
<organism evidence="5 6">
    <name type="scientific">Lentzea tibetensis</name>
    <dbReference type="NCBI Taxonomy" id="2591470"/>
    <lineage>
        <taxon>Bacteria</taxon>
        <taxon>Bacillati</taxon>
        <taxon>Actinomycetota</taxon>
        <taxon>Actinomycetes</taxon>
        <taxon>Pseudonocardiales</taxon>
        <taxon>Pseudonocardiaceae</taxon>
        <taxon>Lentzea</taxon>
    </lineage>
</organism>
<sequence length="457" mass="49040">MAAHSPPVPVPECSLPDHVLAREHGDKVTVLDGVTGERITYAELASQVALVAGGVRAAGFRPGDVVALRMHNGPRFPVAVHGVMAAGAAVALLNPDLTPDETQRLLDLSGATLLDELPQAEAELPPVDPASTAAILFSSGTTGATKPVRFTHRHLVANLEQTRAGWRVAENDVLAATLPFFHIYGFSIILNSGLLAGATLVTLPRVNIDVYLDTLENHHVTRAYLVPPVVAALAKAPKRHLPDLRYALCGAAPLDPVHRERAEETLGCLIRQGFGLTEAGGTHQVFDDDFASTDPESIGTLSPGTEARVVEPGTDSDAEVGELLVRGPQVSADGWLRTGDLVSVDEHSRFYVRDRIKEMIKYKAYQVAPAELEALLCRHPGVADVAVVGVPDAAAGEIPKAFVVAAHEVDPVELMRWAAERVAPYKKIRQVEFVDEIPRSVSGKILRRLLKERTCVS</sequence>
<evidence type="ECO:0000259" key="3">
    <source>
        <dbReference type="Pfam" id="PF00501"/>
    </source>
</evidence>
<evidence type="ECO:0000259" key="4">
    <source>
        <dbReference type="Pfam" id="PF13193"/>
    </source>
</evidence>
<reference evidence="5 6" key="1">
    <citation type="submission" date="2019-07" db="EMBL/GenBank/DDBJ databases">
        <title>Lentzea xizangensis sp. nov., isolated from Qinghai-Tibetan Plateau Soils.</title>
        <authorList>
            <person name="Huang J."/>
        </authorList>
    </citation>
    <scope>NUCLEOTIDE SEQUENCE [LARGE SCALE GENOMIC DNA]</scope>
    <source>
        <strain evidence="5 6">FXJ1.1311</strain>
    </source>
</reference>
<dbReference type="Pfam" id="PF13193">
    <property type="entry name" value="AMP-binding_C"/>
    <property type="match status" value="1"/>
</dbReference>
<evidence type="ECO:0000256" key="2">
    <source>
        <dbReference type="ARBA" id="ARBA00022598"/>
    </source>
</evidence>
<comment type="similarity">
    <text evidence="1">Belongs to the ATP-dependent AMP-binding enzyme family.</text>
</comment>
<protein>
    <submittedName>
        <fullName evidence="5">4-coumarate--CoA ligase family protein</fullName>
    </submittedName>
</protein>
<dbReference type="Gene3D" id="3.30.300.30">
    <property type="match status" value="1"/>
</dbReference>
<dbReference type="InterPro" id="IPR045851">
    <property type="entry name" value="AMP-bd_C_sf"/>
</dbReference>
<dbReference type="PANTHER" id="PTHR24096:SF149">
    <property type="entry name" value="AMP-BINDING DOMAIN-CONTAINING PROTEIN-RELATED"/>
    <property type="match status" value="1"/>
</dbReference>
<dbReference type="InterPro" id="IPR000873">
    <property type="entry name" value="AMP-dep_synth/lig_dom"/>
</dbReference>
<evidence type="ECO:0000313" key="6">
    <source>
        <dbReference type="Proteomes" id="UP000316639"/>
    </source>
</evidence>
<dbReference type="SUPFAM" id="SSF56801">
    <property type="entry name" value="Acetyl-CoA synthetase-like"/>
    <property type="match status" value="1"/>
</dbReference>
<dbReference type="InterPro" id="IPR025110">
    <property type="entry name" value="AMP-bd_C"/>
</dbReference>
<evidence type="ECO:0000256" key="1">
    <source>
        <dbReference type="ARBA" id="ARBA00006432"/>
    </source>
</evidence>
<feature type="domain" description="AMP-dependent synthetase/ligase" evidence="3">
    <location>
        <begin position="123"/>
        <end position="331"/>
    </location>
</feature>
<proteinExistence type="inferred from homology"/>
<dbReference type="Pfam" id="PF00501">
    <property type="entry name" value="AMP-binding"/>
    <property type="match status" value="2"/>
</dbReference>
<feature type="domain" description="AMP-binding enzyme C-terminal" evidence="4">
    <location>
        <begin position="371"/>
        <end position="444"/>
    </location>
</feature>
<dbReference type="Proteomes" id="UP000316639">
    <property type="component" value="Unassembled WGS sequence"/>
</dbReference>
<dbReference type="Gene3D" id="3.40.50.12780">
    <property type="entry name" value="N-terminal domain of ligase-like"/>
    <property type="match status" value="1"/>
</dbReference>
<name>A0A563F1R4_9PSEU</name>